<feature type="compositionally biased region" description="Basic and acidic residues" evidence="1">
    <location>
        <begin position="1"/>
        <end position="21"/>
    </location>
</feature>
<proteinExistence type="predicted"/>
<dbReference type="EMBL" id="KI683157">
    <property type="protein sequence ID" value="ETL78939.1"/>
    <property type="molecule type" value="Genomic_DNA"/>
</dbReference>
<dbReference type="Proteomes" id="UP000054532">
    <property type="component" value="Unassembled WGS sequence"/>
</dbReference>
<evidence type="ECO:0000313" key="3">
    <source>
        <dbReference type="EMBL" id="ETM32208.1"/>
    </source>
</evidence>
<evidence type="ECO:0000313" key="2">
    <source>
        <dbReference type="EMBL" id="ETL78939.1"/>
    </source>
</evidence>
<feature type="compositionally biased region" description="Low complexity" evidence="1">
    <location>
        <begin position="22"/>
        <end position="41"/>
    </location>
</feature>
<feature type="region of interest" description="Disordered" evidence="1">
    <location>
        <begin position="1"/>
        <end position="44"/>
    </location>
</feature>
<sequence>REQVQRESDPSTKSSESKSSCEGDASTAGDSTTEGESGSESKYSVRAKEVVSTVYLLYPVCFETESLTCCPSSSWSVCFLVMKKAVGSAEKTFQVGWNPAARE</sequence>
<accession>W2M9F4</accession>
<organism evidence="3">
    <name type="scientific">Phytophthora nicotianae</name>
    <name type="common">Potato buckeye rot agent</name>
    <name type="synonym">Phytophthora parasitica</name>
    <dbReference type="NCBI Taxonomy" id="4792"/>
    <lineage>
        <taxon>Eukaryota</taxon>
        <taxon>Sar</taxon>
        <taxon>Stramenopiles</taxon>
        <taxon>Oomycota</taxon>
        <taxon>Peronosporomycetes</taxon>
        <taxon>Peronosporales</taxon>
        <taxon>Peronosporaceae</taxon>
        <taxon>Phytophthora</taxon>
    </lineage>
</organism>
<dbReference type="EMBL" id="KI696378">
    <property type="protein sequence ID" value="ETM32208.1"/>
    <property type="molecule type" value="Genomic_DNA"/>
</dbReference>
<reference evidence="2" key="1">
    <citation type="submission" date="2013-11" db="EMBL/GenBank/DDBJ databases">
        <title>The Genome Sequence of Phytophthora parasitica CHvinca01.</title>
        <authorList>
            <consortium name="The Broad Institute Genomics Platform"/>
            <person name="Russ C."/>
            <person name="Tyler B."/>
            <person name="Panabieres F."/>
            <person name="Shan W."/>
            <person name="Tripathy S."/>
            <person name="Grunwald N."/>
            <person name="Machado M."/>
            <person name="Johnson C.S."/>
            <person name="Arredondo F."/>
            <person name="Hong C."/>
            <person name="Coffey M."/>
            <person name="Young S.K."/>
            <person name="Zeng Q."/>
            <person name="Gargeya S."/>
            <person name="Fitzgerald M."/>
            <person name="Abouelleil A."/>
            <person name="Alvarado L."/>
            <person name="Chapman S.B."/>
            <person name="Gainer-Dewar J."/>
            <person name="Goldberg J."/>
            <person name="Griggs A."/>
            <person name="Gujja S."/>
            <person name="Hansen M."/>
            <person name="Howarth C."/>
            <person name="Imamovic A."/>
            <person name="Ireland A."/>
            <person name="Larimer J."/>
            <person name="McCowan C."/>
            <person name="Murphy C."/>
            <person name="Pearson M."/>
            <person name="Poon T.W."/>
            <person name="Priest M."/>
            <person name="Roberts A."/>
            <person name="Saif S."/>
            <person name="Shea T."/>
            <person name="Sykes S."/>
            <person name="Wortman J."/>
            <person name="Nusbaum C."/>
            <person name="Birren B."/>
        </authorList>
    </citation>
    <scope>NUCLEOTIDE SEQUENCE [LARGE SCALE GENOMIC DNA]</scope>
    <source>
        <strain evidence="2">CHvinca01</strain>
    </source>
</reference>
<name>W2M9F4_PHYNI</name>
<evidence type="ECO:0000256" key="1">
    <source>
        <dbReference type="SAM" id="MobiDB-lite"/>
    </source>
</evidence>
<protein>
    <submittedName>
        <fullName evidence="3">Uncharacterized protein</fullName>
    </submittedName>
</protein>
<dbReference type="Proteomes" id="UP000054423">
    <property type="component" value="Unassembled WGS sequence"/>
</dbReference>
<dbReference type="AlphaFoldDB" id="W2M9F4"/>
<reference evidence="3" key="2">
    <citation type="submission" date="2013-11" db="EMBL/GenBank/DDBJ databases">
        <title>The Genome Sequence of Phytophthora parasitica IAC_01/95.</title>
        <authorList>
            <consortium name="The Broad Institute Genomics Platform"/>
            <person name="Russ C."/>
            <person name="Tyler B."/>
            <person name="Panabieres F."/>
            <person name="Shan W."/>
            <person name="Tripathy S."/>
            <person name="Grunwald N."/>
            <person name="Machado M."/>
            <person name="Johnson C.S."/>
            <person name="Arredondo F."/>
            <person name="Hong C."/>
            <person name="Coffey M."/>
            <person name="Young S.K."/>
            <person name="Zeng Q."/>
            <person name="Gargeya S."/>
            <person name="Fitzgerald M."/>
            <person name="Abouelleil A."/>
            <person name="Alvarado L."/>
            <person name="Chapman S.B."/>
            <person name="Gainer-Dewar J."/>
            <person name="Goldberg J."/>
            <person name="Griggs A."/>
            <person name="Gujja S."/>
            <person name="Hansen M."/>
            <person name="Howarth C."/>
            <person name="Imamovic A."/>
            <person name="Ireland A."/>
            <person name="Larimer J."/>
            <person name="McCowan C."/>
            <person name="Murphy C."/>
            <person name="Pearson M."/>
            <person name="Poon T.W."/>
            <person name="Priest M."/>
            <person name="Roberts A."/>
            <person name="Saif S."/>
            <person name="Shea T."/>
            <person name="Sykes S."/>
            <person name="Wortman J."/>
            <person name="Nusbaum C."/>
            <person name="Birren B."/>
        </authorList>
    </citation>
    <scope>NUCLEOTIDE SEQUENCE [LARGE SCALE GENOMIC DNA]</scope>
    <source>
        <strain evidence="3">IAC_01/95</strain>
    </source>
</reference>
<gene>
    <name evidence="3" type="ORF">L914_20352</name>
    <name evidence="2" type="ORF">L917_20343</name>
</gene>
<feature type="non-terminal residue" evidence="3">
    <location>
        <position position="1"/>
    </location>
</feature>